<dbReference type="RefSeq" id="WP_251960537.1">
    <property type="nucleotide sequence ID" value="NZ_AP025733.1"/>
</dbReference>
<keyword evidence="1" id="KW-0472">Membrane</keyword>
<name>A0ABN6QCS5_NOSCO</name>
<evidence type="ECO:0000256" key="1">
    <source>
        <dbReference type="SAM" id="Phobius"/>
    </source>
</evidence>
<sequence length="125" mass="14417">MELAQYILTGILYVIIYGFSTLFILQFLLDISIAFEKHCHCTTSTKHSVIKTETLTEKSKIQISNKNKNNQVSTTKQMTVQHLRKRCSQAGIRWSYAIQESKTGKKRHLNRQEMLIALTQIKQSA</sequence>
<geneLocation type="plasmid" evidence="2 3">
    <name>pANSO36A</name>
</geneLocation>
<keyword evidence="1" id="KW-1133">Transmembrane helix</keyword>
<keyword evidence="1" id="KW-0812">Transmembrane</keyword>
<gene>
    <name evidence="2" type="ORF">ANSO36C_64210</name>
</gene>
<protein>
    <submittedName>
        <fullName evidence="2">Uncharacterized protein</fullName>
    </submittedName>
</protein>
<organism evidence="2 3">
    <name type="scientific">Nostoc cf. commune SO-36</name>
    <dbReference type="NCBI Taxonomy" id="449208"/>
    <lineage>
        <taxon>Bacteria</taxon>
        <taxon>Bacillati</taxon>
        <taxon>Cyanobacteriota</taxon>
        <taxon>Cyanophyceae</taxon>
        <taxon>Nostocales</taxon>
        <taxon>Nostocaceae</taxon>
        <taxon>Nostoc</taxon>
    </lineage>
</organism>
<reference evidence="2" key="1">
    <citation type="submission" date="2022-04" db="EMBL/GenBank/DDBJ databases">
        <title>Complete genome sequence of a cyanobacterium, Nostoc sp. SO-36, isolated in Antarctica.</title>
        <authorList>
            <person name="Kanesaki Y."/>
            <person name="Effendi D."/>
            <person name="Sakamoto T."/>
            <person name="Ohtani S."/>
            <person name="Awai K."/>
        </authorList>
    </citation>
    <scope>NUCLEOTIDE SEQUENCE</scope>
    <source>
        <strain evidence="2">SO-36</strain>
        <plasmid evidence="2">pANSO36A</plasmid>
    </source>
</reference>
<dbReference type="EMBL" id="AP025733">
    <property type="protein sequence ID" value="BDI20619.1"/>
    <property type="molecule type" value="Genomic_DNA"/>
</dbReference>
<keyword evidence="2" id="KW-0614">Plasmid</keyword>
<feature type="transmembrane region" description="Helical" evidence="1">
    <location>
        <begin position="6"/>
        <end position="29"/>
    </location>
</feature>
<evidence type="ECO:0000313" key="2">
    <source>
        <dbReference type="EMBL" id="BDI20619.1"/>
    </source>
</evidence>
<evidence type="ECO:0000313" key="3">
    <source>
        <dbReference type="Proteomes" id="UP001055453"/>
    </source>
</evidence>
<dbReference type="Proteomes" id="UP001055453">
    <property type="component" value="Plasmid pANSO36A"/>
</dbReference>
<proteinExistence type="predicted"/>
<accession>A0ABN6QCS5</accession>
<keyword evidence="3" id="KW-1185">Reference proteome</keyword>